<name>A0A1C4YBA1_MICVI</name>
<gene>
    <name evidence="1" type="ORF">GA0074695_4055</name>
</gene>
<keyword evidence="2" id="KW-1185">Reference proteome</keyword>
<reference evidence="2" key="1">
    <citation type="submission" date="2016-06" db="EMBL/GenBank/DDBJ databases">
        <authorList>
            <person name="Varghese N."/>
            <person name="Submissions Spin"/>
        </authorList>
    </citation>
    <scope>NUCLEOTIDE SEQUENCE [LARGE SCALE GENOMIC DNA]</scope>
    <source>
        <strain evidence="2">DSM 43909</strain>
    </source>
</reference>
<proteinExistence type="predicted"/>
<accession>A0A1C4YBA1</accession>
<organism evidence="1 2">
    <name type="scientific">Micromonospora viridifaciens</name>
    <dbReference type="NCBI Taxonomy" id="1881"/>
    <lineage>
        <taxon>Bacteria</taxon>
        <taxon>Bacillati</taxon>
        <taxon>Actinomycetota</taxon>
        <taxon>Actinomycetes</taxon>
        <taxon>Micromonosporales</taxon>
        <taxon>Micromonosporaceae</taxon>
        <taxon>Micromonospora</taxon>
    </lineage>
</organism>
<dbReference type="EMBL" id="LT607411">
    <property type="protein sequence ID" value="SCF17995.1"/>
    <property type="molecule type" value="Genomic_DNA"/>
</dbReference>
<protein>
    <submittedName>
        <fullName evidence="1">Uncharacterized protein</fullName>
    </submittedName>
</protein>
<evidence type="ECO:0000313" key="2">
    <source>
        <dbReference type="Proteomes" id="UP000198242"/>
    </source>
</evidence>
<dbReference type="AlphaFoldDB" id="A0A1C4YBA1"/>
<sequence length="174" mass="18765">MMGAVTVVRSLAFDAPRALRAIAALLTGPIPSAGNPTLIDADPHTGEWLATRADGFVLAPLWEGPDLTGLRDPEWTEQLEAGDRHLATLAGKLDEQWGPHRVLTIDYLIRNPQADRPPVYEALLRQDLYGDLHVWAPDQAGDRRLALVLGHSDGDQPLTLAALVAAGPLPELPV</sequence>
<evidence type="ECO:0000313" key="1">
    <source>
        <dbReference type="EMBL" id="SCF17995.1"/>
    </source>
</evidence>
<dbReference type="Proteomes" id="UP000198242">
    <property type="component" value="Chromosome I"/>
</dbReference>